<protein>
    <submittedName>
        <fullName evidence="3">Heterokaryon incompatibility protein</fullName>
    </submittedName>
</protein>
<accession>A0A8H6K923</accession>
<gene>
    <name evidence="3" type="ORF">CPLU01_09364</name>
</gene>
<reference evidence="3" key="1">
    <citation type="journal article" date="2020" name="Phytopathology">
        <title>Genome Sequence Resources of Colletotrichum truncatum, C. plurivorum, C. musicola, and C. sojae: Four Species Pathogenic to Soybean (Glycine max).</title>
        <authorList>
            <person name="Rogerio F."/>
            <person name="Boufleur T.R."/>
            <person name="Ciampi-Guillardi M."/>
            <person name="Sukno S.A."/>
            <person name="Thon M.R."/>
            <person name="Massola Junior N.S."/>
            <person name="Baroncelli R."/>
        </authorList>
    </citation>
    <scope>NUCLEOTIDE SEQUENCE</scope>
    <source>
        <strain evidence="3">LFN00145</strain>
    </source>
</reference>
<dbReference type="Pfam" id="PF06985">
    <property type="entry name" value="HET"/>
    <property type="match status" value="1"/>
</dbReference>
<feature type="compositionally biased region" description="Basic and acidic residues" evidence="1">
    <location>
        <begin position="99"/>
        <end position="114"/>
    </location>
</feature>
<dbReference type="InterPro" id="IPR052895">
    <property type="entry name" value="HetReg/Transcr_Mod"/>
</dbReference>
<dbReference type="PANTHER" id="PTHR24148">
    <property type="entry name" value="ANKYRIN REPEAT DOMAIN-CONTAINING PROTEIN 39 HOMOLOG-RELATED"/>
    <property type="match status" value="1"/>
</dbReference>
<dbReference type="AlphaFoldDB" id="A0A8H6K923"/>
<feature type="region of interest" description="Disordered" evidence="1">
    <location>
        <begin position="39"/>
        <end position="58"/>
    </location>
</feature>
<comment type="caution">
    <text evidence="3">The sequence shown here is derived from an EMBL/GenBank/DDBJ whole genome shotgun (WGS) entry which is preliminary data.</text>
</comment>
<name>A0A8H6K923_9PEZI</name>
<evidence type="ECO:0000313" key="3">
    <source>
        <dbReference type="EMBL" id="KAF6826990.1"/>
    </source>
</evidence>
<proteinExistence type="predicted"/>
<feature type="domain" description="Heterokaryon incompatibility" evidence="2">
    <location>
        <begin position="172"/>
        <end position="323"/>
    </location>
</feature>
<organism evidence="3 4">
    <name type="scientific">Colletotrichum plurivorum</name>
    <dbReference type="NCBI Taxonomy" id="2175906"/>
    <lineage>
        <taxon>Eukaryota</taxon>
        <taxon>Fungi</taxon>
        <taxon>Dikarya</taxon>
        <taxon>Ascomycota</taxon>
        <taxon>Pezizomycotina</taxon>
        <taxon>Sordariomycetes</taxon>
        <taxon>Hypocreomycetidae</taxon>
        <taxon>Glomerellales</taxon>
        <taxon>Glomerellaceae</taxon>
        <taxon>Colletotrichum</taxon>
        <taxon>Colletotrichum orchidearum species complex</taxon>
    </lineage>
</organism>
<evidence type="ECO:0000256" key="1">
    <source>
        <dbReference type="SAM" id="MobiDB-lite"/>
    </source>
</evidence>
<dbReference type="PANTHER" id="PTHR24148:SF81">
    <property type="entry name" value="HETEROKARYON INCOMPATIBILITY DOMAIN-CONTAINING PROTEIN"/>
    <property type="match status" value="1"/>
</dbReference>
<evidence type="ECO:0000313" key="4">
    <source>
        <dbReference type="Proteomes" id="UP000654918"/>
    </source>
</evidence>
<dbReference type="EMBL" id="WIGO01000145">
    <property type="protein sequence ID" value="KAF6826990.1"/>
    <property type="molecule type" value="Genomic_DNA"/>
</dbReference>
<feature type="region of interest" description="Disordered" evidence="1">
    <location>
        <begin position="71"/>
        <end position="122"/>
    </location>
</feature>
<dbReference type="Proteomes" id="UP000654918">
    <property type="component" value="Unassembled WGS sequence"/>
</dbReference>
<keyword evidence="4" id="KW-1185">Reference proteome</keyword>
<evidence type="ECO:0000259" key="2">
    <source>
        <dbReference type="Pfam" id="PF06985"/>
    </source>
</evidence>
<dbReference type="InterPro" id="IPR010730">
    <property type="entry name" value="HET"/>
</dbReference>
<sequence length="980" mass="110916">MSRWHEPSCSRPKVQVLGGLPCCMDCFAVASLDDIEVGSGLRGPREPPTDEAGTFNLTWPSSVKYIETEAKREGGHSGSTDAEVPELEPNPSATLESSQAEKDKKSDRKDKRNNLGDGSSTSGQSFIYQPLIYQPLINPNDIRLLELDPGKVDEVLHASFSRANLSSGVATFSAVSYTWADDSGNADLCRPFFVGPFWDVIPITRSCEQVLRSVRPSHWAIQSGTRTLQKLWIDSVCINQVDASERSSQVALMGQIYSTASEVIVYLGPARDGSAMALDAITRSLLRLGCGHATPEETCEYCSKAIRLLLQRPYFRRLWVVQEVVLSKQVSIHCGPSSALWPRAALTDRVKFAAWTRHREPRGGPDDNPDLTRDLISLLLDTRECLCQDPRDKVFALLGLIQGWKGAPIVANYEISVAAVWTGIVGTTRRKPRETNIQRTTASPLFDPIGYPVLPTGIAAYLITNGRAKDTLVHAGIHWDREEGLASWVPDISQLPSVDAWFYTFDLKSEPYLDRAPSPASTLSNPVGGTFACRLSIEPQAPCSIEVHPTNASLHVSAVPICNVRRCFNLDMAKKDCPFLFLKVKGYIRHNLELQPTIHLPNLPVLSRGQVRLPSLPISSLDKKDYMGKVFSDRDCIYWLHGVKGYVILRPDPEPPAFTLVCACDLIMNWASYFEKKSTVARPFTTEEGKLLSGEWNRILRNVEAQVEGAYNTWFAVRPGRDQLLDAAQALYYLYFDDSESENRDSWRNHNGAEHLWSQWKSFDSKLWPLLATARGRRAIIRAFRGVTSRGLKHVSKLFWSFLTASTHEVYVDCEDVAGWPSDHDLVQQLVEWARTTKDLFSMLHQSERFIPKALAQTMPGERLDHAWEFKWTSFMNKEFNFLEVAIVDSVDAMERILDFYGSSPLLSKESSWDWDDVRGRLDARWSFWRCLYEDEWMRNWRLPERWHQPTQDLCEQLLIRLKMRLIGFEVDVHEDIVIQ</sequence>